<dbReference type="KEGG" id="sbae:DSM104329_01473"/>
<feature type="transmembrane region" description="Helical" evidence="7">
    <location>
        <begin position="190"/>
        <end position="210"/>
    </location>
</feature>
<protein>
    <recommendedName>
        <fullName evidence="10">Cytochrome c oxidase assembly protein</fullName>
    </recommendedName>
</protein>
<evidence type="ECO:0000313" key="8">
    <source>
        <dbReference type="EMBL" id="UGS35089.1"/>
    </source>
</evidence>
<feature type="transmembrane region" description="Helical" evidence="7">
    <location>
        <begin position="45"/>
        <end position="63"/>
    </location>
</feature>
<evidence type="ECO:0008006" key="10">
    <source>
        <dbReference type="Google" id="ProtNLM"/>
    </source>
</evidence>
<dbReference type="EMBL" id="CP087164">
    <property type="protein sequence ID" value="UGS35089.1"/>
    <property type="molecule type" value="Genomic_DNA"/>
</dbReference>
<keyword evidence="5 7" id="KW-0472">Membrane</keyword>
<feature type="transmembrane region" description="Helical" evidence="7">
    <location>
        <begin position="6"/>
        <end position="25"/>
    </location>
</feature>
<feature type="transmembrane region" description="Helical" evidence="7">
    <location>
        <begin position="230"/>
        <end position="248"/>
    </location>
</feature>
<gene>
    <name evidence="8" type="ORF">DSM104329_01473</name>
</gene>
<evidence type="ECO:0000256" key="3">
    <source>
        <dbReference type="ARBA" id="ARBA00022692"/>
    </source>
</evidence>
<reference evidence="8" key="1">
    <citation type="journal article" date="2022" name="Int. J. Syst. Evol. Microbiol.">
        <title>Pseudomonas aegrilactucae sp. nov. and Pseudomonas morbosilactucae sp. nov., pathogens causing bacterial rot of lettuce in Japan.</title>
        <authorList>
            <person name="Sawada H."/>
            <person name="Fujikawa T."/>
            <person name="Satou M."/>
        </authorList>
    </citation>
    <scope>NUCLEOTIDE SEQUENCE</scope>
    <source>
        <strain evidence="8">0166_1</strain>
    </source>
</reference>
<feature type="compositionally biased region" description="Low complexity" evidence="6">
    <location>
        <begin position="277"/>
        <end position="303"/>
    </location>
</feature>
<dbReference type="RefSeq" id="WP_259314750.1">
    <property type="nucleotide sequence ID" value="NZ_CP087164.1"/>
</dbReference>
<dbReference type="GO" id="GO:0005886">
    <property type="term" value="C:plasma membrane"/>
    <property type="evidence" value="ECO:0007669"/>
    <property type="project" value="UniProtKB-SubCell"/>
</dbReference>
<name>A0A9E6XVD8_9ACTN</name>
<evidence type="ECO:0000256" key="4">
    <source>
        <dbReference type="ARBA" id="ARBA00022989"/>
    </source>
</evidence>
<sequence length="319" mass="34976">MSPDASWTFEPGVIALVLIVGAAYVQRWRAVRAHDGPRGAGGWRLLSFLAGLLGILVALISPIDRLAEQILAMHMVQHVILLDFVPILLILGLTKAILRPITRRLQPIENAAGPLGHPVVAVLLYIGAMCVWHIPALYDAAAQHASIHVLEHVAFMSAGLLYWWHLVGPLRSRLRASGMQPVAYMLSTKFFVGLLGIVLTFAPEALYAFYKDQPDYWGLTPQADQAVAGLIMALEQSIIMGIALAWLFSRMLSESEREEQRAELYADRERELRVPAPALATATATAAEPEPSTPPARAAAAAAKPSRRKKNQPTRIRRV</sequence>
<proteinExistence type="predicted"/>
<keyword evidence="3 7" id="KW-0812">Transmembrane</keyword>
<evidence type="ECO:0000256" key="6">
    <source>
        <dbReference type="SAM" id="MobiDB-lite"/>
    </source>
</evidence>
<feature type="transmembrane region" description="Helical" evidence="7">
    <location>
        <begin position="75"/>
        <end position="98"/>
    </location>
</feature>
<evidence type="ECO:0000256" key="1">
    <source>
        <dbReference type="ARBA" id="ARBA00004651"/>
    </source>
</evidence>
<dbReference type="AlphaFoldDB" id="A0A9E6XVD8"/>
<feature type="transmembrane region" description="Helical" evidence="7">
    <location>
        <begin position="150"/>
        <end position="170"/>
    </location>
</feature>
<dbReference type="InterPro" id="IPR019108">
    <property type="entry name" value="Caa3_assmbl_CtaG-rel"/>
</dbReference>
<keyword evidence="4 7" id="KW-1133">Transmembrane helix</keyword>
<feature type="transmembrane region" description="Helical" evidence="7">
    <location>
        <begin position="119"/>
        <end position="138"/>
    </location>
</feature>
<accession>A0A9E6XVD8</accession>
<comment type="subcellular location">
    <subcellularLocation>
        <location evidence="1">Cell membrane</location>
        <topology evidence="1">Multi-pass membrane protein</topology>
    </subcellularLocation>
</comment>
<dbReference type="Pfam" id="PF09678">
    <property type="entry name" value="Caa3_CtaG"/>
    <property type="match status" value="1"/>
</dbReference>
<feature type="region of interest" description="Disordered" evidence="6">
    <location>
        <begin position="277"/>
        <end position="319"/>
    </location>
</feature>
<feature type="compositionally biased region" description="Basic residues" evidence="6">
    <location>
        <begin position="305"/>
        <end position="319"/>
    </location>
</feature>
<organism evidence="8 9">
    <name type="scientific">Capillimicrobium parvum</name>
    <dbReference type="NCBI Taxonomy" id="2884022"/>
    <lineage>
        <taxon>Bacteria</taxon>
        <taxon>Bacillati</taxon>
        <taxon>Actinomycetota</taxon>
        <taxon>Thermoleophilia</taxon>
        <taxon>Solirubrobacterales</taxon>
        <taxon>Capillimicrobiaceae</taxon>
        <taxon>Capillimicrobium</taxon>
    </lineage>
</organism>
<keyword evidence="9" id="KW-1185">Reference proteome</keyword>
<evidence type="ECO:0000256" key="2">
    <source>
        <dbReference type="ARBA" id="ARBA00022475"/>
    </source>
</evidence>
<evidence type="ECO:0000256" key="5">
    <source>
        <dbReference type="ARBA" id="ARBA00023136"/>
    </source>
</evidence>
<dbReference type="Proteomes" id="UP001162834">
    <property type="component" value="Chromosome"/>
</dbReference>
<evidence type="ECO:0000256" key="7">
    <source>
        <dbReference type="SAM" id="Phobius"/>
    </source>
</evidence>
<evidence type="ECO:0000313" key="9">
    <source>
        <dbReference type="Proteomes" id="UP001162834"/>
    </source>
</evidence>
<keyword evidence="2" id="KW-1003">Cell membrane</keyword>